<evidence type="ECO:0000256" key="1">
    <source>
        <dbReference type="ARBA" id="ARBA00022801"/>
    </source>
</evidence>
<dbReference type="InterPro" id="IPR015797">
    <property type="entry name" value="NUDIX_hydrolase-like_dom_sf"/>
</dbReference>
<dbReference type="PANTHER" id="PTHR43736:SF1">
    <property type="entry name" value="DIHYDRONEOPTERIN TRIPHOSPHATE DIPHOSPHATASE"/>
    <property type="match status" value="1"/>
</dbReference>
<organism evidence="3">
    <name type="scientific">Candidatus Moduliflexus flocculans</name>
    <dbReference type="NCBI Taxonomy" id="1499966"/>
    <lineage>
        <taxon>Bacteria</taxon>
        <taxon>Candidatus Moduliflexota</taxon>
        <taxon>Candidatus Moduliflexia</taxon>
        <taxon>Candidatus Moduliflexales</taxon>
        <taxon>Candidatus Moduliflexaceae</taxon>
    </lineage>
</organism>
<dbReference type="SUPFAM" id="SSF55811">
    <property type="entry name" value="Nudix"/>
    <property type="match status" value="1"/>
</dbReference>
<dbReference type="Gene3D" id="3.90.79.10">
    <property type="entry name" value="Nucleoside Triphosphate Pyrophosphohydrolase"/>
    <property type="match status" value="1"/>
</dbReference>
<dbReference type="PRINTS" id="PR00502">
    <property type="entry name" value="NUDIXFAMILY"/>
</dbReference>
<dbReference type="CDD" id="cd04673">
    <property type="entry name" value="NUDIX_ADPRase"/>
    <property type="match status" value="1"/>
</dbReference>
<dbReference type="PROSITE" id="PS51462">
    <property type="entry name" value="NUDIX"/>
    <property type="match status" value="1"/>
</dbReference>
<reference evidence="3" key="1">
    <citation type="journal article" date="2015" name="PeerJ">
        <title>First genomic representation of candidate bacterial phylum KSB3 points to enhanced environmental sensing as a trigger of wastewater bulking.</title>
        <authorList>
            <person name="Sekiguchi Y."/>
            <person name="Ohashi A."/>
            <person name="Parks D.H."/>
            <person name="Yamauchi T."/>
            <person name="Tyson G.W."/>
            <person name="Hugenholtz P."/>
        </authorList>
    </citation>
    <scope>NUCLEOTIDE SEQUENCE [LARGE SCALE GENOMIC DNA]</scope>
</reference>
<dbReference type="GO" id="GO:0016787">
    <property type="term" value="F:hydrolase activity"/>
    <property type="evidence" value="ECO:0007669"/>
    <property type="project" value="UniProtKB-KW"/>
</dbReference>
<dbReference type="STRING" id="1499966.U14_05803"/>
<keyword evidence="1 3" id="KW-0378">Hydrolase</keyword>
<dbReference type="Proteomes" id="UP000030700">
    <property type="component" value="Unassembled WGS sequence"/>
</dbReference>
<gene>
    <name evidence="3" type="ORF">U14_05803</name>
</gene>
<protein>
    <submittedName>
        <fullName evidence="3">Hydrolase, NUDIX family</fullName>
    </submittedName>
</protein>
<dbReference type="HOGENOM" id="CLU_037162_20_2_0"/>
<evidence type="ECO:0000259" key="2">
    <source>
        <dbReference type="PROSITE" id="PS51462"/>
    </source>
</evidence>
<dbReference type="AlphaFoldDB" id="A0A081BSY5"/>
<dbReference type="InterPro" id="IPR020476">
    <property type="entry name" value="Nudix_hydrolase"/>
</dbReference>
<dbReference type="PANTHER" id="PTHR43736">
    <property type="entry name" value="ADP-RIBOSE PYROPHOSPHATASE"/>
    <property type="match status" value="1"/>
</dbReference>
<dbReference type="EMBL" id="DF820461">
    <property type="protein sequence ID" value="GAK54516.1"/>
    <property type="molecule type" value="Genomic_DNA"/>
</dbReference>
<sequence length="154" mass="17170">MAEQARTYPTFPIPAVGAIAFSEGHVLLIQRGKPPAQGKWTLPGGAIEVGESPEEALIREIWEECQLEIRPVRVAEIVNNVIRDDAGKVWYHYLILDYIVECVDSRSCRKFAGMPASDAANVRWVRLEELDLYDLTEGVADLIHKAAAIQLVKT</sequence>
<evidence type="ECO:0000313" key="4">
    <source>
        <dbReference type="Proteomes" id="UP000030700"/>
    </source>
</evidence>
<keyword evidence="4" id="KW-1185">Reference proteome</keyword>
<evidence type="ECO:0000313" key="3">
    <source>
        <dbReference type="EMBL" id="GAK54516.1"/>
    </source>
</evidence>
<name>A0A081BSY5_9BACT</name>
<dbReference type="InterPro" id="IPR000086">
    <property type="entry name" value="NUDIX_hydrolase_dom"/>
</dbReference>
<dbReference type="Pfam" id="PF00293">
    <property type="entry name" value="NUDIX"/>
    <property type="match status" value="1"/>
</dbReference>
<feature type="domain" description="Nudix hydrolase" evidence="2">
    <location>
        <begin position="11"/>
        <end position="148"/>
    </location>
</feature>
<accession>A0A081BSY5</accession>
<proteinExistence type="predicted"/>